<evidence type="ECO:0000256" key="2">
    <source>
        <dbReference type="ARBA" id="ARBA00023277"/>
    </source>
</evidence>
<organism evidence="4 5">
    <name type="scientific">Gynuella sunshinyii YC6258</name>
    <dbReference type="NCBI Taxonomy" id="1445510"/>
    <lineage>
        <taxon>Bacteria</taxon>
        <taxon>Pseudomonadati</taxon>
        <taxon>Pseudomonadota</taxon>
        <taxon>Gammaproteobacteria</taxon>
        <taxon>Oceanospirillales</taxon>
        <taxon>Saccharospirillaceae</taxon>
        <taxon>Gynuella</taxon>
    </lineage>
</organism>
<dbReference type="STRING" id="1445510.YC6258_03653"/>
<reference evidence="4 5" key="1">
    <citation type="submission" date="2014-01" db="EMBL/GenBank/DDBJ databases">
        <title>Full genme sequencing of cellulolytic bacterium Gynuella sunshinyii YC6258T gen. nov., sp. nov.</title>
        <authorList>
            <person name="Khan H."/>
            <person name="Chung E.J."/>
            <person name="Chung Y.R."/>
        </authorList>
    </citation>
    <scope>NUCLEOTIDE SEQUENCE [LARGE SCALE GENOMIC DNA]</scope>
    <source>
        <strain evidence="4 5">YC6258</strain>
    </source>
</reference>
<dbReference type="EC" id="5.1.3.2" evidence="4"/>
<protein>
    <submittedName>
        <fullName evidence="4">Nucleoside-diphosphate-sugar epimerase</fullName>
        <ecNumber evidence="4">5.1.3.2</ecNumber>
    </submittedName>
</protein>
<dbReference type="OrthoDB" id="9801056at2"/>
<dbReference type="Pfam" id="PF01370">
    <property type="entry name" value="Epimerase"/>
    <property type="match status" value="1"/>
</dbReference>
<evidence type="ECO:0000313" key="4">
    <source>
        <dbReference type="EMBL" id="AJQ95689.1"/>
    </source>
</evidence>
<dbReference type="SUPFAM" id="SSF51735">
    <property type="entry name" value="NAD(P)-binding Rossmann-fold domains"/>
    <property type="match status" value="1"/>
</dbReference>
<dbReference type="Gene3D" id="3.90.25.10">
    <property type="entry name" value="UDP-galactose 4-epimerase, domain 1"/>
    <property type="match status" value="1"/>
</dbReference>
<keyword evidence="4" id="KW-0413">Isomerase</keyword>
<proteinExistence type="predicted"/>
<dbReference type="RefSeq" id="WP_044617909.1">
    <property type="nucleotide sequence ID" value="NZ_CP007142.1"/>
</dbReference>
<dbReference type="GO" id="GO:0003978">
    <property type="term" value="F:UDP-glucose 4-epimerase activity"/>
    <property type="evidence" value="ECO:0007669"/>
    <property type="project" value="UniProtKB-EC"/>
</dbReference>
<dbReference type="KEGG" id="gsn:YC6258_03653"/>
<evidence type="ECO:0000256" key="1">
    <source>
        <dbReference type="ARBA" id="ARBA00022857"/>
    </source>
</evidence>
<feature type="domain" description="NAD-dependent epimerase/dehydratase" evidence="3">
    <location>
        <begin position="3"/>
        <end position="209"/>
    </location>
</feature>
<dbReference type="EMBL" id="CP007142">
    <property type="protein sequence ID" value="AJQ95689.1"/>
    <property type="molecule type" value="Genomic_DNA"/>
</dbReference>
<sequence length="323" mass="35386">MNIVITGANGFVGQALVSRLLRLKALNGTTIRSLRLFDQTFSIPMSDTGWVQYCEGDLCDQHWLQAHLCQLPVDVIFHLASIPGGVAERNYRLARDVNLEATTRLLEYGQAQVMAGGQAPIFVFASSIAVFGDMPDQVGEQTPPNPTMSYGTHKAIGELLVNDFSRRGWVQGRSLRLPGVLARPKQRTGQVSAFLSDIIWEVSAGQSFVCPISAQSRTWASSRKNVVDNLIQAAGLKQESLAGRCQLTLPTLWFSMAQLVDAISQVAQVPGESLVSYAPDPLLEKWFGSYPALDTSREQALGLYSDNDLQTLVRQSTVSENRS</sequence>
<dbReference type="Gene3D" id="3.40.50.720">
    <property type="entry name" value="NAD(P)-binding Rossmann-like Domain"/>
    <property type="match status" value="1"/>
</dbReference>
<keyword evidence="2" id="KW-0119">Carbohydrate metabolism</keyword>
<evidence type="ECO:0000313" key="5">
    <source>
        <dbReference type="Proteomes" id="UP000032266"/>
    </source>
</evidence>
<dbReference type="Proteomes" id="UP000032266">
    <property type="component" value="Chromosome"/>
</dbReference>
<dbReference type="HOGENOM" id="CLU_007383_19_0_6"/>
<gene>
    <name evidence="4" type="ORF">YC6258_03653</name>
</gene>
<name>A0A0C5VZ43_9GAMM</name>
<dbReference type="InterPro" id="IPR036291">
    <property type="entry name" value="NAD(P)-bd_dom_sf"/>
</dbReference>
<dbReference type="InterPro" id="IPR001509">
    <property type="entry name" value="Epimerase_deHydtase"/>
</dbReference>
<dbReference type="PANTHER" id="PTHR43103:SF3">
    <property type="entry name" value="ADP-L-GLYCERO-D-MANNO-HEPTOSE-6-EPIMERASE"/>
    <property type="match status" value="1"/>
</dbReference>
<dbReference type="PANTHER" id="PTHR43103">
    <property type="entry name" value="NUCLEOSIDE-DIPHOSPHATE-SUGAR EPIMERASE"/>
    <property type="match status" value="1"/>
</dbReference>
<keyword evidence="5" id="KW-1185">Reference proteome</keyword>
<accession>A0A0C5VZ43</accession>
<evidence type="ECO:0000259" key="3">
    <source>
        <dbReference type="Pfam" id="PF01370"/>
    </source>
</evidence>
<keyword evidence="1" id="KW-0521">NADP</keyword>
<dbReference type="AlphaFoldDB" id="A0A0C5VZ43"/>
<dbReference type="PATRIC" id="fig|1445510.3.peg.3626"/>